<proteinExistence type="predicted"/>
<dbReference type="GO" id="GO:0008171">
    <property type="term" value="F:O-methyltransferase activity"/>
    <property type="evidence" value="ECO:0007669"/>
    <property type="project" value="TreeGrafter"/>
</dbReference>
<dbReference type="Pfam" id="PF05050">
    <property type="entry name" value="Methyltransf_21"/>
    <property type="match status" value="1"/>
</dbReference>
<dbReference type="PANTHER" id="PTHR36973">
    <property type="entry name" value="SLL1456 PROTEIN-RELATED"/>
    <property type="match status" value="1"/>
</dbReference>
<evidence type="ECO:0000259" key="1">
    <source>
        <dbReference type="Pfam" id="PF05050"/>
    </source>
</evidence>
<sequence length="313" mass="36018">MYWWTPLRTRSAFKRLVRELDPDIALTLVDVGSAGGLKDRWRLLEGRLHSYCFDPREDALPREESDRTVLPFAVGRTQGTADFYRTHFGNMSSMLRPNADTLYRFYNREFKFEVVSVEKLMIQPLDNVIPGSEIDALKIDAQGGELEILLGAQRLLDSGLLLAEVEVSFIERYMAQPLFGDVAAFMRSHGFDLLDLYRLRHYYRTNRRGLRKHQMIPDSQSGQLSHADAIFFLSDEAFLSWLDRLAVVGKSSFLVKAILLLLIYGKFDRALQLFEEHQTLLSESSRRSLALFFDQLPLSDRRSATSRNKGFHG</sequence>
<dbReference type="PANTHER" id="PTHR36973:SF4">
    <property type="entry name" value="NODULATION PROTEIN"/>
    <property type="match status" value="1"/>
</dbReference>
<evidence type="ECO:0000313" key="3">
    <source>
        <dbReference type="Proteomes" id="UP000006898"/>
    </source>
</evidence>
<dbReference type="Gene3D" id="3.40.50.150">
    <property type="entry name" value="Vaccinia Virus protein VP39"/>
    <property type="match status" value="1"/>
</dbReference>
<dbReference type="InterPro" id="IPR053188">
    <property type="entry name" value="FkbM_Methyltransferase"/>
</dbReference>
<reference evidence="2 3" key="1">
    <citation type="journal article" date="2010" name="Nature">
        <title>Nitrite-driven anaerobic methane oxidation by oxygenic bacteria.</title>
        <authorList>
            <person name="Ettwig K.F."/>
            <person name="Butler M.K."/>
            <person name="Le Paslier D."/>
            <person name="Pelletier E."/>
            <person name="Mangenot S."/>
            <person name="Kuypers M.M.M."/>
            <person name="Schreiber F."/>
            <person name="Dutilh B.E."/>
            <person name="Zedelius J."/>
            <person name="de Beer D."/>
            <person name="Gloerich J."/>
            <person name="Wessels H.J.C.T."/>
            <person name="van Allen T."/>
            <person name="Luesken F."/>
            <person name="Wu M."/>
            <person name="van de Pas-Schoonen K.T."/>
            <person name="Op den Camp H.J.M."/>
            <person name="Janssen-Megens E.M."/>
            <person name="Francoijs K-J."/>
            <person name="Stunnenberg H."/>
            <person name="Weissenbach J."/>
            <person name="Jetten M.S.M."/>
            <person name="Strous M."/>
        </authorList>
    </citation>
    <scope>NUCLEOTIDE SEQUENCE [LARGE SCALE GENOMIC DNA]</scope>
</reference>
<feature type="domain" description="Methyltransferase FkbM" evidence="1">
    <location>
        <begin position="53"/>
        <end position="192"/>
    </location>
</feature>
<dbReference type="InterPro" id="IPR029063">
    <property type="entry name" value="SAM-dependent_MTases_sf"/>
</dbReference>
<protein>
    <recommendedName>
        <fullName evidence="1">Methyltransferase FkbM domain-containing protein</fullName>
    </recommendedName>
</protein>
<dbReference type="eggNOG" id="ENOG502ZBRQ">
    <property type="taxonomic scope" value="Bacteria"/>
</dbReference>
<dbReference type="PATRIC" id="fig|671143.5.peg.2695"/>
<dbReference type="EMBL" id="FP565575">
    <property type="protein sequence ID" value="CBE70143.1"/>
    <property type="molecule type" value="Genomic_DNA"/>
</dbReference>
<dbReference type="STRING" id="671143.DAMO_3070"/>
<gene>
    <name evidence="2" type="ORF">DAMO_3070</name>
</gene>
<name>D5MMM1_METO1</name>
<accession>D5MMM1</accession>
<dbReference type="AlphaFoldDB" id="D5MMM1"/>
<dbReference type="HOGENOM" id="CLU_993244_0_0_0"/>
<organism evidence="2 3">
    <name type="scientific">Methylomirabilis oxygeniifera</name>
    <dbReference type="NCBI Taxonomy" id="671143"/>
    <lineage>
        <taxon>Bacteria</taxon>
        <taxon>Candidatus Methylomirabilota</taxon>
        <taxon>Candidatus Methylomirabilia</taxon>
        <taxon>Candidatus Methylomirabilales</taxon>
        <taxon>Candidatus Methylomirabilaceae</taxon>
        <taxon>Candidatus Methylomirabilis</taxon>
    </lineage>
</organism>
<dbReference type="Proteomes" id="UP000006898">
    <property type="component" value="Chromosome"/>
</dbReference>
<evidence type="ECO:0000313" key="2">
    <source>
        <dbReference type="EMBL" id="CBE70143.1"/>
    </source>
</evidence>
<dbReference type="SUPFAM" id="SSF53335">
    <property type="entry name" value="S-adenosyl-L-methionine-dependent methyltransferases"/>
    <property type="match status" value="1"/>
</dbReference>
<dbReference type="KEGG" id="mox:DAMO_3070"/>
<dbReference type="InterPro" id="IPR006342">
    <property type="entry name" value="FkbM_mtfrase"/>
</dbReference>